<dbReference type="InterPro" id="IPR050131">
    <property type="entry name" value="Peptidase_S8_subtilisin-like"/>
</dbReference>
<comment type="caution">
    <text evidence="6">The sequence shown here is derived from an EMBL/GenBank/DDBJ whole genome shotgun (WGS) entry which is preliminary data.</text>
</comment>
<dbReference type="InterPro" id="IPR036852">
    <property type="entry name" value="Peptidase_S8/S53_dom_sf"/>
</dbReference>
<dbReference type="PROSITE" id="PS00138">
    <property type="entry name" value="SUBTILASE_SER"/>
    <property type="match status" value="1"/>
</dbReference>
<dbReference type="SUPFAM" id="SSF52743">
    <property type="entry name" value="Subtilisin-like"/>
    <property type="match status" value="1"/>
</dbReference>
<dbReference type="InterPro" id="IPR000209">
    <property type="entry name" value="Peptidase_S8/S53_dom"/>
</dbReference>
<dbReference type="Pfam" id="PF00082">
    <property type="entry name" value="Peptidase_S8"/>
    <property type="match status" value="1"/>
</dbReference>
<name>A0A8T9C720_9HELO</name>
<dbReference type="AlphaFoldDB" id="A0A8T9C720"/>
<proteinExistence type="inferred from homology"/>
<dbReference type="GO" id="GO:0004252">
    <property type="term" value="F:serine-type endopeptidase activity"/>
    <property type="evidence" value="ECO:0007669"/>
    <property type="project" value="InterPro"/>
</dbReference>
<reference evidence="6 7" key="1">
    <citation type="submission" date="2018-05" db="EMBL/GenBank/DDBJ databases">
        <title>Genome sequencing and assembly of the regulated plant pathogen Lachnellula willkommii and related sister species for the development of diagnostic species identification markers.</title>
        <authorList>
            <person name="Giroux E."/>
            <person name="Bilodeau G."/>
        </authorList>
    </citation>
    <scope>NUCLEOTIDE SEQUENCE [LARGE SCALE GENOMIC DNA]</scope>
    <source>
        <strain evidence="6 7">CBS 268.59</strain>
    </source>
</reference>
<evidence type="ECO:0000256" key="2">
    <source>
        <dbReference type="ARBA" id="ARBA00022670"/>
    </source>
</evidence>
<dbReference type="GO" id="GO:0006508">
    <property type="term" value="P:proteolysis"/>
    <property type="evidence" value="ECO:0007669"/>
    <property type="project" value="UniProtKB-KW"/>
</dbReference>
<evidence type="ECO:0000256" key="4">
    <source>
        <dbReference type="ARBA" id="ARBA00022825"/>
    </source>
</evidence>
<keyword evidence="2 6" id="KW-0645">Protease</keyword>
<evidence type="ECO:0000313" key="6">
    <source>
        <dbReference type="EMBL" id="TVY78560.1"/>
    </source>
</evidence>
<feature type="domain" description="Peptidase S8/S53" evidence="5">
    <location>
        <begin position="306"/>
        <end position="495"/>
    </location>
</feature>
<sequence>MDPFIEQGEGIESSLDGQPPTKAFYIVFPKNGTEISKTSDFIKTVLNTEDISPWTEPQEPFISWNVEASPNEAAQLKGYADIDRVVELHPVTQPPTMTYDGNTNRVARDISDPAAEKFIDGSYAIIPRDGKDTAATNTTQHNLENIFGVDNLEPPLVFEGELAYWNVDNATDAQRDQAAKDPGVKGIEPIQEWTGASVLLPLPSTPAKVSNSKAKRAISYSTQKDAASELVAVSQPSTIPELKDLKDYVYEASDGKDSFVYHVESGVAYINQQNEFPNMASPADHLQTFLAIKRGWKPFQDQGLVDPNHSTCSAGKAVGMNYGAAKHAKLVVVQLGQLSGPELNTALVKIIDDISAKPERQKRSVVTMSLGGTIPRSNYIVQGMTKNLIKKLMDMDVPFFVPAGNFGAIGHPKVDAIPAVWASDDYPLLTIGSTTFDGKRSSFSQTGDQVFLYAAGEGISCMPRSGTQPATNLWGTSFSCPLVAGQVANMLSYDQVPFDTSDGKLVENLRDFLKEDAGSWSRRKDTDGKDLRMIWNGVTESNNPKIPTQPPSPPPQPPIPSLVCTGINNVKWMAADAIASKIPGFCADAAKQGVQDHDSGAVTRSYDGGTANDLSTSIEWPSGDSFRVSETDCNTYMEKILDGTSPPSPS</sequence>
<keyword evidence="3" id="KW-0378">Hydrolase</keyword>
<organism evidence="6 7">
    <name type="scientific">Lachnellula suecica</name>
    <dbReference type="NCBI Taxonomy" id="602035"/>
    <lineage>
        <taxon>Eukaryota</taxon>
        <taxon>Fungi</taxon>
        <taxon>Dikarya</taxon>
        <taxon>Ascomycota</taxon>
        <taxon>Pezizomycotina</taxon>
        <taxon>Leotiomycetes</taxon>
        <taxon>Helotiales</taxon>
        <taxon>Lachnaceae</taxon>
        <taxon>Lachnellula</taxon>
    </lineage>
</organism>
<dbReference type="OrthoDB" id="1896086at2759"/>
<keyword evidence="7" id="KW-1185">Reference proteome</keyword>
<keyword evidence="4" id="KW-0720">Serine protease</keyword>
<evidence type="ECO:0000313" key="7">
    <source>
        <dbReference type="Proteomes" id="UP000469558"/>
    </source>
</evidence>
<dbReference type="PANTHER" id="PTHR43806:SF11">
    <property type="entry name" value="CEREVISIN-RELATED"/>
    <property type="match status" value="1"/>
</dbReference>
<gene>
    <name evidence="6" type="primary">SUB3</name>
    <name evidence="6" type="ORF">LSUE1_G007249</name>
</gene>
<evidence type="ECO:0000256" key="3">
    <source>
        <dbReference type="ARBA" id="ARBA00022801"/>
    </source>
</evidence>
<dbReference type="Proteomes" id="UP000469558">
    <property type="component" value="Unassembled WGS sequence"/>
</dbReference>
<dbReference type="EMBL" id="QGMK01000732">
    <property type="protein sequence ID" value="TVY78560.1"/>
    <property type="molecule type" value="Genomic_DNA"/>
</dbReference>
<evidence type="ECO:0000256" key="1">
    <source>
        <dbReference type="ARBA" id="ARBA00011073"/>
    </source>
</evidence>
<comment type="similarity">
    <text evidence="1">Belongs to the peptidase S8 family.</text>
</comment>
<dbReference type="InterPro" id="IPR023828">
    <property type="entry name" value="Peptidase_S8_Ser-AS"/>
</dbReference>
<evidence type="ECO:0000259" key="5">
    <source>
        <dbReference type="Pfam" id="PF00082"/>
    </source>
</evidence>
<protein>
    <submittedName>
        <fullName evidence="6">Subtilisin-like protease</fullName>
    </submittedName>
</protein>
<dbReference type="PANTHER" id="PTHR43806">
    <property type="entry name" value="PEPTIDASE S8"/>
    <property type="match status" value="1"/>
</dbReference>
<accession>A0A8T9C720</accession>
<dbReference type="Gene3D" id="3.40.50.200">
    <property type="entry name" value="Peptidase S8/S53 domain"/>
    <property type="match status" value="1"/>
</dbReference>